<proteinExistence type="predicted"/>
<dbReference type="Proteomes" id="UP000789759">
    <property type="component" value="Unassembled WGS sequence"/>
</dbReference>
<name>A0A9N9IUS2_9GLOM</name>
<gene>
    <name evidence="2" type="ORF">CPELLU_LOCUS14596</name>
</gene>
<accession>A0A9N9IUS2</accession>
<protein>
    <submittedName>
        <fullName evidence="2">5259_t:CDS:1</fullName>
    </submittedName>
</protein>
<organism evidence="2 3">
    <name type="scientific">Cetraspora pellucida</name>
    <dbReference type="NCBI Taxonomy" id="1433469"/>
    <lineage>
        <taxon>Eukaryota</taxon>
        <taxon>Fungi</taxon>
        <taxon>Fungi incertae sedis</taxon>
        <taxon>Mucoromycota</taxon>
        <taxon>Glomeromycotina</taxon>
        <taxon>Glomeromycetes</taxon>
        <taxon>Diversisporales</taxon>
        <taxon>Gigasporaceae</taxon>
        <taxon>Cetraspora</taxon>
    </lineage>
</organism>
<dbReference type="AlphaFoldDB" id="A0A9N9IUS2"/>
<evidence type="ECO:0000313" key="2">
    <source>
        <dbReference type="EMBL" id="CAG8749218.1"/>
    </source>
</evidence>
<sequence length="48" mass="5099">YLNKGKSTAVVFIQGFGNALGHSISSNLQRTRSPLTSKQPLLLSPPSS</sequence>
<keyword evidence="3" id="KW-1185">Reference proteome</keyword>
<comment type="caution">
    <text evidence="2">The sequence shown here is derived from an EMBL/GenBank/DDBJ whole genome shotgun (WGS) entry which is preliminary data.</text>
</comment>
<feature type="compositionally biased region" description="Low complexity" evidence="1">
    <location>
        <begin position="33"/>
        <end position="48"/>
    </location>
</feature>
<evidence type="ECO:0000313" key="3">
    <source>
        <dbReference type="Proteomes" id="UP000789759"/>
    </source>
</evidence>
<feature type="region of interest" description="Disordered" evidence="1">
    <location>
        <begin position="27"/>
        <end position="48"/>
    </location>
</feature>
<feature type="non-terminal residue" evidence="2">
    <location>
        <position position="1"/>
    </location>
</feature>
<reference evidence="2" key="1">
    <citation type="submission" date="2021-06" db="EMBL/GenBank/DDBJ databases">
        <authorList>
            <person name="Kallberg Y."/>
            <person name="Tangrot J."/>
            <person name="Rosling A."/>
        </authorList>
    </citation>
    <scope>NUCLEOTIDE SEQUENCE</scope>
    <source>
        <strain evidence="2">FL966</strain>
    </source>
</reference>
<evidence type="ECO:0000256" key="1">
    <source>
        <dbReference type="SAM" id="MobiDB-lite"/>
    </source>
</evidence>
<dbReference type="EMBL" id="CAJVQA010017524">
    <property type="protein sequence ID" value="CAG8749218.1"/>
    <property type="molecule type" value="Genomic_DNA"/>
</dbReference>